<organism evidence="8">
    <name type="scientific">Klebsiella phage vB_KpnM_M1</name>
    <dbReference type="NCBI Taxonomy" id="2798806"/>
    <lineage>
        <taxon>Viruses</taxon>
        <taxon>Duplodnaviria</taxon>
        <taxon>Heunggongvirae</taxon>
        <taxon>Uroviricota</taxon>
        <taxon>Caudoviricetes</taxon>
        <taxon>Pantevenvirales</taxon>
        <taxon>Straboviridae</taxon>
        <taxon>Slopekvirus</taxon>
        <taxon>Klebsiella virus PMBT1</taxon>
    </lineage>
</organism>
<evidence type="ECO:0000256" key="4">
    <source>
        <dbReference type="ARBA" id="ARBA00022833"/>
    </source>
</evidence>
<feature type="binding site" evidence="6">
    <location>
        <position position="127"/>
    </location>
    <ligand>
        <name>Zn(2+)</name>
        <dbReference type="ChEBI" id="CHEBI:29105"/>
        <note>catalytic</note>
    </ligand>
</feature>
<evidence type="ECO:0000256" key="3">
    <source>
        <dbReference type="ARBA" id="ARBA00022801"/>
    </source>
</evidence>
<dbReference type="InterPro" id="IPR016473">
    <property type="entry name" value="dCMP_deaminase"/>
</dbReference>
<dbReference type="PROSITE" id="PS00903">
    <property type="entry name" value="CYT_DCMP_DEAMINASES_1"/>
    <property type="match status" value="1"/>
</dbReference>
<protein>
    <submittedName>
        <fullName evidence="8">dCMP deaminase</fullName>
    </submittedName>
</protein>
<feature type="active site" description="Proton donor" evidence="5">
    <location>
        <position position="102"/>
    </location>
</feature>
<evidence type="ECO:0000256" key="2">
    <source>
        <dbReference type="ARBA" id="ARBA00022723"/>
    </source>
</evidence>
<proteinExistence type="inferred from homology"/>
<dbReference type="Proteomes" id="UP000596017">
    <property type="component" value="Segment"/>
</dbReference>
<dbReference type="PANTHER" id="PTHR11086:SF18">
    <property type="entry name" value="DEOXYCYTIDYLATE DEAMINASE"/>
    <property type="match status" value="1"/>
</dbReference>
<keyword evidence="2 6" id="KW-0479">Metal-binding</keyword>
<dbReference type="GO" id="GO:0004132">
    <property type="term" value="F:dCMP deaminase activity"/>
    <property type="evidence" value="ECO:0007669"/>
    <property type="project" value="InterPro"/>
</dbReference>
<dbReference type="PANTHER" id="PTHR11086">
    <property type="entry name" value="DEOXYCYTIDYLATE DEAMINASE-RELATED"/>
    <property type="match status" value="1"/>
</dbReference>
<reference evidence="8" key="1">
    <citation type="submission" date="2021-01" db="EMBL/GenBank/DDBJ databases">
        <authorList>
            <person name="Merabishvili M."/>
            <person name="Lood C."/>
            <person name="Wagemans J."/>
        </authorList>
    </citation>
    <scope>NUCLEOTIDE SEQUENCE</scope>
</reference>
<dbReference type="SUPFAM" id="SSF53927">
    <property type="entry name" value="Cytidine deaminase-like"/>
    <property type="match status" value="1"/>
</dbReference>
<keyword evidence="4 6" id="KW-0862">Zinc</keyword>
<comment type="cofactor">
    <cofactor evidence="6">
        <name>Zn(2+)</name>
        <dbReference type="ChEBI" id="CHEBI:29105"/>
    </cofactor>
</comment>
<sequence>MIERFKFTGKFFITWCIMKIDDIMFMLRAVSASKFSQCVSVNVGAALRNGNGRVFVGANNTVDPSHRCTDQCNHLLDDNGKLSEEKRPEHSQWSDRNEVHAEMRVIMLAASHEQIKDATLYTTHSPCSQCAKNIEFCVATGMIKRVVYLHKYDRGGIEWIWRLQQYGAEVVQLDPEEMNKHFRIK</sequence>
<feature type="domain" description="CMP/dCMP-type deaminase" evidence="7">
    <location>
        <begin position="20"/>
        <end position="160"/>
    </location>
</feature>
<dbReference type="GO" id="GO:0008270">
    <property type="term" value="F:zinc ion binding"/>
    <property type="evidence" value="ECO:0007669"/>
    <property type="project" value="InterPro"/>
</dbReference>
<comment type="similarity">
    <text evidence="1">Belongs to the cytidine and deoxycytidylate deaminase family.</text>
</comment>
<dbReference type="EMBL" id="MW448170">
    <property type="protein sequence ID" value="QQO91475.1"/>
    <property type="molecule type" value="Genomic_DNA"/>
</dbReference>
<keyword evidence="3" id="KW-0378">Hydrolase</keyword>
<evidence type="ECO:0000256" key="1">
    <source>
        <dbReference type="ARBA" id="ARBA00006576"/>
    </source>
</evidence>
<feature type="binding site" evidence="6">
    <location>
        <position position="100"/>
    </location>
    <ligand>
        <name>Zn(2+)</name>
        <dbReference type="ChEBI" id="CHEBI:29105"/>
        <note>catalytic</note>
    </ligand>
</feature>
<dbReference type="InterPro" id="IPR002125">
    <property type="entry name" value="CMP_dCMP_dom"/>
</dbReference>
<dbReference type="InterPro" id="IPR016193">
    <property type="entry name" value="Cytidine_deaminase-like"/>
</dbReference>
<evidence type="ECO:0000313" key="8">
    <source>
        <dbReference type="EMBL" id="QQO91475.1"/>
    </source>
</evidence>
<dbReference type="PIRSF" id="PIRSF006019">
    <property type="entry name" value="dCMP_deaminase"/>
    <property type="match status" value="1"/>
</dbReference>
<evidence type="ECO:0000256" key="5">
    <source>
        <dbReference type="PIRSR" id="PIRSR006019-1"/>
    </source>
</evidence>
<feature type="binding site" evidence="6">
    <location>
        <position position="130"/>
    </location>
    <ligand>
        <name>Zn(2+)</name>
        <dbReference type="ChEBI" id="CHEBI:29105"/>
        <note>catalytic</note>
    </ligand>
</feature>
<name>A0A7T8EQX2_9CAUD</name>
<dbReference type="GO" id="GO:0006220">
    <property type="term" value="P:pyrimidine nucleotide metabolic process"/>
    <property type="evidence" value="ECO:0007669"/>
    <property type="project" value="InterPro"/>
</dbReference>
<dbReference type="Pfam" id="PF00383">
    <property type="entry name" value="dCMP_cyt_deam_1"/>
    <property type="match status" value="1"/>
</dbReference>
<dbReference type="InterPro" id="IPR015517">
    <property type="entry name" value="dCMP_deaminase-rel"/>
</dbReference>
<evidence type="ECO:0000256" key="6">
    <source>
        <dbReference type="PIRSR" id="PIRSR006019-2"/>
    </source>
</evidence>
<dbReference type="Gene3D" id="3.40.140.10">
    <property type="entry name" value="Cytidine Deaminase, domain 2"/>
    <property type="match status" value="1"/>
</dbReference>
<gene>
    <name evidence="8" type="ORF">vBKpnMM1_gp76</name>
</gene>
<dbReference type="InterPro" id="IPR016192">
    <property type="entry name" value="APOBEC/CMP_deaminase_Zn-bd"/>
</dbReference>
<evidence type="ECO:0000259" key="7">
    <source>
        <dbReference type="PROSITE" id="PS51747"/>
    </source>
</evidence>
<dbReference type="PROSITE" id="PS51747">
    <property type="entry name" value="CYT_DCMP_DEAMINASES_2"/>
    <property type="match status" value="1"/>
</dbReference>
<accession>A0A7T8EQX2</accession>